<organism evidence="1">
    <name type="scientific">Arundo donax</name>
    <name type="common">Giant reed</name>
    <name type="synonym">Donax arundinaceus</name>
    <dbReference type="NCBI Taxonomy" id="35708"/>
    <lineage>
        <taxon>Eukaryota</taxon>
        <taxon>Viridiplantae</taxon>
        <taxon>Streptophyta</taxon>
        <taxon>Embryophyta</taxon>
        <taxon>Tracheophyta</taxon>
        <taxon>Spermatophyta</taxon>
        <taxon>Magnoliopsida</taxon>
        <taxon>Liliopsida</taxon>
        <taxon>Poales</taxon>
        <taxon>Poaceae</taxon>
        <taxon>PACMAD clade</taxon>
        <taxon>Arundinoideae</taxon>
        <taxon>Arundineae</taxon>
        <taxon>Arundo</taxon>
    </lineage>
</organism>
<proteinExistence type="predicted"/>
<sequence length="35" mass="3875">MGCLSCKGCMARSIASVLVLNKIRDMFVNITSKRQ</sequence>
<name>A0A0A9APW6_ARUDO</name>
<evidence type="ECO:0000313" key="1">
    <source>
        <dbReference type="EMBL" id="JAD49092.1"/>
    </source>
</evidence>
<protein>
    <submittedName>
        <fullName evidence="1">Uncharacterized protein</fullName>
    </submittedName>
</protein>
<accession>A0A0A9APW6</accession>
<dbReference type="AlphaFoldDB" id="A0A0A9APW6"/>
<reference evidence="1" key="1">
    <citation type="submission" date="2014-09" db="EMBL/GenBank/DDBJ databases">
        <authorList>
            <person name="Magalhaes I.L.F."/>
            <person name="Oliveira U."/>
            <person name="Santos F.R."/>
            <person name="Vidigal T.H.D.A."/>
            <person name="Brescovit A.D."/>
            <person name="Santos A.J."/>
        </authorList>
    </citation>
    <scope>NUCLEOTIDE SEQUENCE</scope>
    <source>
        <tissue evidence="1">Shoot tissue taken approximately 20 cm above the soil surface</tissue>
    </source>
</reference>
<dbReference type="EMBL" id="GBRH01248803">
    <property type="protein sequence ID" value="JAD49092.1"/>
    <property type="molecule type" value="Transcribed_RNA"/>
</dbReference>
<reference evidence="1" key="2">
    <citation type="journal article" date="2015" name="Data Brief">
        <title>Shoot transcriptome of the giant reed, Arundo donax.</title>
        <authorList>
            <person name="Barrero R.A."/>
            <person name="Guerrero F.D."/>
            <person name="Moolhuijzen P."/>
            <person name="Goolsby J.A."/>
            <person name="Tidwell J."/>
            <person name="Bellgard S.E."/>
            <person name="Bellgard M.I."/>
        </authorList>
    </citation>
    <scope>NUCLEOTIDE SEQUENCE</scope>
    <source>
        <tissue evidence="1">Shoot tissue taken approximately 20 cm above the soil surface</tissue>
    </source>
</reference>